<dbReference type="Proteomes" id="UP001204953">
    <property type="component" value="Unassembled WGS sequence"/>
</dbReference>
<accession>A0AAE3GVF9</accession>
<keyword evidence="2" id="KW-1185">Reference proteome</keyword>
<dbReference type="EMBL" id="JAMZMM010000294">
    <property type="protein sequence ID" value="MCP2731194.1"/>
    <property type="molecule type" value="Genomic_DNA"/>
</dbReference>
<organism evidence="1 2">
    <name type="scientific">Limnofasciculus baicalensis BBK-W-15</name>
    <dbReference type="NCBI Taxonomy" id="2699891"/>
    <lineage>
        <taxon>Bacteria</taxon>
        <taxon>Bacillati</taxon>
        <taxon>Cyanobacteriota</taxon>
        <taxon>Cyanophyceae</taxon>
        <taxon>Coleofasciculales</taxon>
        <taxon>Coleofasciculaceae</taxon>
        <taxon>Limnofasciculus</taxon>
        <taxon>Limnofasciculus baicalensis</taxon>
    </lineage>
</organism>
<evidence type="ECO:0000313" key="2">
    <source>
        <dbReference type="Proteomes" id="UP001204953"/>
    </source>
</evidence>
<protein>
    <submittedName>
        <fullName evidence="1">Uncharacterized protein</fullName>
    </submittedName>
</protein>
<gene>
    <name evidence="1" type="ORF">NJ959_22480</name>
</gene>
<comment type="caution">
    <text evidence="1">The sequence shown here is derived from an EMBL/GenBank/DDBJ whole genome shotgun (WGS) entry which is preliminary data.</text>
</comment>
<proteinExistence type="predicted"/>
<name>A0AAE3GVF9_9CYAN</name>
<reference evidence="1" key="1">
    <citation type="submission" date="2022-06" db="EMBL/GenBank/DDBJ databases">
        <title>New cyanobacteria of genus Symplocastrum in benthos of Lake Baikal.</title>
        <authorList>
            <person name="Sorokovikova E."/>
            <person name="Tikhonova I."/>
            <person name="Krasnopeev A."/>
            <person name="Evseev P."/>
            <person name="Gladkikh A."/>
            <person name="Belykh O."/>
        </authorList>
    </citation>
    <scope>NUCLEOTIDE SEQUENCE</scope>
    <source>
        <strain evidence="1">BBK-W-15</strain>
    </source>
</reference>
<dbReference type="AlphaFoldDB" id="A0AAE3GVF9"/>
<sequence>MKTQSTKWGNNPMESTSTWGITTTLAYFCDSEYLGQLEKEKTIALEELKIEVFGKYWQDESCHQVLRLIGGMIDAKFVGEIIEYLCQQKGKNNNFMNLFIAAKCLDEVRNRQIIAKTKRIISYLSC</sequence>
<evidence type="ECO:0000313" key="1">
    <source>
        <dbReference type="EMBL" id="MCP2731194.1"/>
    </source>
</evidence>